<name>A0A3A4ZAJ5_UNCKA</name>
<comment type="caution">
    <text evidence="2">The sequence shown here is derived from an EMBL/GenBank/DDBJ whole genome shotgun (WGS) entry which is preliminary data.</text>
</comment>
<dbReference type="InterPro" id="IPR050099">
    <property type="entry name" value="SIS_GmhA/DiaA_subfam"/>
</dbReference>
<organism evidence="2 3">
    <name type="scientific">candidate division WWE3 bacterium</name>
    <dbReference type="NCBI Taxonomy" id="2053526"/>
    <lineage>
        <taxon>Bacteria</taxon>
        <taxon>Katanobacteria</taxon>
    </lineage>
</organism>
<dbReference type="PANTHER" id="PTHR30390:SF8">
    <property type="entry name" value="SUGAR ISOMERASE (SIS)"/>
    <property type="match status" value="1"/>
</dbReference>
<dbReference type="InterPro" id="IPR001347">
    <property type="entry name" value="SIS_dom"/>
</dbReference>
<dbReference type="Gene3D" id="3.40.50.10490">
    <property type="entry name" value="Glucose-6-phosphate isomerase like protein, domain 1"/>
    <property type="match status" value="1"/>
</dbReference>
<dbReference type="CDD" id="cd05006">
    <property type="entry name" value="SIS_GmhA"/>
    <property type="match status" value="1"/>
</dbReference>
<evidence type="ECO:0000259" key="1">
    <source>
        <dbReference type="PROSITE" id="PS51464"/>
    </source>
</evidence>
<dbReference type="AlphaFoldDB" id="A0A3A4ZAJ5"/>
<dbReference type="PROSITE" id="PS51464">
    <property type="entry name" value="SIS"/>
    <property type="match status" value="1"/>
</dbReference>
<dbReference type="InterPro" id="IPR035461">
    <property type="entry name" value="GmhA/DiaA"/>
</dbReference>
<dbReference type="EMBL" id="QZJF01000025">
    <property type="protein sequence ID" value="RJR26218.1"/>
    <property type="molecule type" value="Genomic_DNA"/>
</dbReference>
<feature type="domain" description="SIS" evidence="1">
    <location>
        <begin position="30"/>
        <end position="191"/>
    </location>
</feature>
<dbReference type="Pfam" id="PF13580">
    <property type="entry name" value="SIS_2"/>
    <property type="match status" value="1"/>
</dbReference>
<reference evidence="2 3" key="1">
    <citation type="journal article" date="2017" name="ISME J.">
        <title>Energy and carbon metabolisms in a deep terrestrial subsurface fluid microbial community.</title>
        <authorList>
            <person name="Momper L."/>
            <person name="Jungbluth S.P."/>
            <person name="Lee M.D."/>
            <person name="Amend J.P."/>
        </authorList>
    </citation>
    <scope>NUCLEOTIDE SEQUENCE [LARGE SCALE GENOMIC DNA]</scope>
    <source>
        <strain evidence="2">SURF_46</strain>
    </source>
</reference>
<dbReference type="SUPFAM" id="SSF53697">
    <property type="entry name" value="SIS domain"/>
    <property type="match status" value="1"/>
</dbReference>
<evidence type="ECO:0000313" key="2">
    <source>
        <dbReference type="EMBL" id="RJR26218.1"/>
    </source>
</evidence>
<dbReference type="GO" id="GO:1901135">
    <property type="term" value="P:carbohydrate derivative metabolic process"/>
    <property type="evidence" value="ECO:0007669"/>
    <property type="project" value="InterPro"/>
</dbReference>
<evidence type="ECO:0000313" key="3">
    <source>
        <dbReference type="Proteomes" id="UP000265540"/>
    </source>
</evidence>
<dbReference type="Proteomes" id="UP000265540">
    <property type="component" value="Unassembled WGS sequence"/>
</dbReference>
<dbReference type="InterPro" id="IPR046348">
    <property type="entry name" value="SIS_dom_sf"/>
</dbReference>
<proteinExistence type="predicted"/>
<protein>
    <submittedName>
        <fullName evidence="2">SIS domain-containing protein</fullName>
    </submittedName>
</protein>
<dbReference type="PANTHER" id="PTHR30390">
    <property type="entry name" value="SEDOHEPTULOSE 7-PHOSPHATE ISOMERASE / DNAA INITIATOR-ASSOCIATING FACTOR FOR REPLICATION INITIATION"/>
    <property type="match status" value="1"/>
</dbReference>
<accession>A0A3A4ZAJ5</accession>
<dbReference type="GO" id="GO:0097367">
    <property type="term" value="F:carbohydrate derivative binding"/>
    <property type="evidence" value="ECO:0007669"/>
    <property type="project" value="InterPro"/>
</dbReference>
<sequence>MNRLIDYKTALIESIESLEHGNISRLADKITETSSSGGTVFVAGNGGSAATSSHFVCDLQKTVLGKDPLKNSQGRIRIISLTDNIPSITAWSNDQHYKHIFSEPLRSYARSGDMLLVITGSGNSENIIEVLKTAKELEIASFGLLGFSGGAAKDILDDFIIVESNHYGVVEDAHSIIMHMVTELLKGNYQNE</sequence>
<gene>
    <name evidence="2" type="ORF">C4561_05755</name>
</gene>